<dbReference type="EMBL" id="JBGFUD010001738">
    <property type="protein sequence ID" value="MFH4976694.1"/>
    <property type="molecule type" value="Genomic_DNA"/>
</dbReference>
<feature type="compositionally biased region" description="Basic and acidic residues" evidence="2">
    <location>
        <begin position="300"/>
        <end position="318"/>
    </location>
</feature>
<dbReference type="PANTHER" id="PTHR45751">
    <property type="entry name" value="COPINE FAMILY PROTEIN 1"/>
    <property type="match status" value="1"/>
</dbReference>
<feature type="compositionally biased region" description="Polar residues" evidence="2">
    <location>
        <begin position="344"/>
        <end position="356"/>
    </location>
</feature>
<feature type="compositionally biased region" description="Basic and acidic residues" evidence="2">
    <location>
        <begin position="166"/>
        <end position="175"/>
    </location>
</feature>
<dbReference type="InterPro" id="IPR052079">
    <property type="entry name" value="E3_ligase/Copine_domain"/>
</dbReference>
<sequence>MVFSEELGYDPEEWEECSENEGFVLFGLYTRMFLTLFVAISTAVFFWYMEMRKRYAKLVVNECEQKDKLLSDMNEKQLKSLQLKQPTPGAASLTRYRDDQHVFTSREEQDALEEWQRQLKKLEEDKLKELDEKVVGGIIAGSEDTESQIIEGLLPASEISFSSGSVEDRPKRIEVRTPPSTPQAAKTESPDFKPLRFPTAVDSITTVELPIGSQSEPSEPDKTPKEKLSSEGVTKAKDAPKGMKILITSQRTPLKSVDTDILDRTVTSKDDQIELEQREPGLKMKEIEKGVITCVGPEFRPQEMDDKRKVQEILHPEIGRSSIKVQHAKTPPPRPKPPSDVSAIIQNQWLQQQPISSPEVRLASKTEDQHRKIQQQVQDGQRQQSTNIPPPRPELPPHSPSDEYQKGRSSPYRVLRTVPIMQSPMTKEEISRSNEQPDRNLLPHKVAPPRPELPPHRSPESYRTEYNKNGTVLDSSVSPIRYEDSPVYRQHGSQENEASRRAAMPPPRPELPAQLRMPSSQAKTGSAIIDIRKPRIVSESKKNGAKSLEQLFKLMPSEKLTPEEMEVRNLQELINQYNIPVGESSSPEQHVQPQAVTHLIRPERSKEYQSDYVKDYILPVSSAIEEEEEEDEPIRPKKSSRAIRIILQEKKSDMGSEDASSEIEYHGFAETSHSGFHRPLNEELRRQVEADIYLQDAMEYNSLQRPSETLSGFVVEEDMLTSDRKSDVYRSTGGPASSGHHVPPSRPPPPAALSTDATSNMVKTNEAFEKLEQLPELDDMMTYAPEIQSIEIPPDQVSQNSLELQDYFDQVAAEPTAILKITPSHRMVKEMDEDERGAERKGSRVSLVSTSSASYPGERKQSSLLSVCGVTSTQEMLLALNSLEELSAAMRKAGLESTNLIFGIDYTASNKYQGEISFDGRSLHSLDPAHPNPYQQVITVMGRTLAPFATSGFIPAYGFGDEGTSDWSVFKLKAEGECRDLQEVLRVYNDVTPYVQLSGPTNFAPLIYRAIEICAELNEYHILVIIADGQVTNEKATRKAIVKACQYPLSIIVVGVGDGPWDMMRVIPPFFILTYF</sequence>
<dbReference type="AlphaFoldDB" id="A0ABD6E9G3"/>
<dbReference type="PANTHER" id="PTHR45751:SF48">
    <property type="entry name" value="COPINE FAMILY PROTEIN 1"/>
    <property type="match status" value="1"/>
</dbReference>
<dbReference type="Proteomes" id="UP001608902">
    <property type="component" value="Unassembled WGS sequence"/>
</dbReference>
<feature type="compositionally biased region" description="Basic and acidic residues" evidence="2">
    <location>
        <begin position="362"/>
        <end position="371"/>
    </location>
</feature>
<feature type="compositionally biased region" description="Pro residues" evidence="2">
    <location>
        <begin position="388"/>
        <end position="399"/>
    </location>
</feature>
<feature type="compositionally biased region" description="Basic and acidic residues" evidence="2">
    <location>
        <begin position="481"/>
        <end position="500"/>
    </location>
</feature>
<keyword evidence="6" id="KW-1185">Reference proteome</keyword>
<feature type="domain" description="VWFA" evidence="4">
    <location>
        <begin position="897"/>
        <end position="1076"/>
    </location>
</feature>
<feature type="compositionally biased region" description="Basic and acidic residues" evidence="2">
    <location>
        <begin position="219"/>
        <end position="241"/>
    </location>
</feature>
<dbReference type="InterPro" id="IPR010734">
    <property type="entry name" value="Copine_C"/>
</dbReference>
<feature type="region of interest" description="Disordered" evidence="2">
    <location>
        <begin position="161"/>
        <end position="195"/>
    </location>
</feature>
<feature type="region of interest" description="Disordered" evidence="2">
    <location>
        <begin position="208"/>
        <end position="243"/>
    </location>
</feature>
<feature type="compositionally biased region" description="Polar residues" evidence="2">
    <location>
        <begin position="208"/>
        <end position="217"/>
    </location>
</feature>
<evidence type="ECO:0000313" key="5">
    <source>
        <dbReference type="EMBL" id="MFH4976694.1"/>
    </source>
</evidence>
<feature type="coiled-coil region" evidence="1">
    <location>
        <begin position="105"/>
        <end position="132"/>
    </location>
</feature>
<dbReference type="SUPFAM" id="SSF53300">
    <property type="entry name" value="vWA-like"/>
    <property type="match status" value="1"/>
</dbReference>
<keyword evidence="3" id="KW-0472">Membrane</keyword>
<proteinExistence type="predicted"/>
<evidence type="ECO:0000313" key="6">
    <source>
        <dbReference type="Proteomes" id="UP001608902"/>
    </source>
</evidence>
<evidence type="ECO:0000256" key="3">
    <source>
        <dbReference type="SAM" id="Phobius"/>
    </source>
</evidence>
<evidence type="ECO:0000259" key="4">
    <source>
        <dbReference type="SMART" id="SM00327"/>
    </source>
</evidence>
<feature type="compositionally biased region" description="Low complexity" evidence="2">
    <location>
        <begin position="844"/>
        <end position="854"/>
    </location>
</feature>
<gene>
    <name evidence="5" type="ORF">AB6A40_003403</name>
</gene>
<evidence type="ECO:0000256" key="1">
    <source>
        <dbReference type="SAM" id="Coils"/>
    </source>
</evidence>
<keyword evidence="3" id="KW-0812">Transmembrane</keyword>
<dbReference type="SMART" id="SM00327">
    <property type="entry name" value="VWA"/>
    <property type="match status" value="1"/>
</dbReference>
<reference evidence="5 6" key="1">
    <citation type="submission" date="2024-08" db="EMBL/GenBank/DDBJ databases">
        <title>Gnathostoma spinigerum genome.</title>
        <authorList>
            <person name="Gonzalez-Bertolin B."/>
            <person name="Monzon S."/>
            <person name="Zaballos A."/>
            <person name="Jimenez P."/>
            <person name="Dekumyoy P."/>
            <person name="Varona S."/>
            <person name="Cuesta I."/>
            <person name="Sumanam S."/>
            <person name="Adisakwattana P."/>
            <person name="Gasser R.B."/>
            <person name="Hernandez-Gonzalez A."/>
            <person name="Young N.D."/>
            <person name="Perteguer M.J."/>
        </authorList>
    </citation>
    <scope>NUCLEOTIDE SEQUENCE [LARGE SCALE GENOMIC DNA]</scope>
    <source>
        <strain evidence="5">AL3</strain>
        <tissue evidence="5">Liver</tissue>
    </source>
</reference>
<feature type="compositionally biased region" description="Basic and acidic residues" evidence="2">
    <location>
        <begin position="453"/>
        <end position="466"/>
    </location>
</feature>
<keyword evidence="1" id="KW-0175">Coiled coil</keyword>
<feature type="region of interest" description="Disordered" evidence="2">
    <location>
        <begin position="829"/>
        <end position="854"/>
    </location>
</feature>
<feature type="compositionally biased region" description="Polar residues" evidence="2">
    <location>
        <begin position="467"/>
        <end position="478"/>
    </location>
</feature>
<accession>A0ABD6E9G3</accession>
<comment type="caution">
    <text evidence="5">The sequence shown here is derived from an EMBL/GenBank/DDBJ whole genome shotgun (WGS) entry which is preliminary data.</text>
</comment>
<feature type="region of interest" description="Disordered" evidence="2">
    <location>
        <begin position="298"/>
        <end position="531"/>
    </location>
</feature>
<dbReference type="InterPro" id="IPR002035">
    <property type="entry name" value="VWF_A"/>
</dbReference>
<protein>
    <recommendedName>
        <fullName evidence="4">VWFA domain-containing protein</fullName>
    </recommendedName>
</protein>
<feature type="compositionally biased region" description="Low complexity" evidence="2">
    <location>
        <begin position="374"/>
        <end position="384"/>
    </location>
</feature>
<dbReference type="InterPro" id="IPR036465">
    <property type="entry name" value="vWFA_dom_sf"/>
</dbReference>
<name>A0ABD6E9G3_9BILA</name>
<evidence type="ECO:0000256" key="2">
    <source>
        <dbReference type="SAM" id="MobiDB-lite"/>
    </source>
</evidence>
<keyword evidence="3" id="KW-1133">Transmembrane helix</keyword>
<feature type="transmembrane region" description="Helical" evidence="3">
    <location>
        <begin position="28"/>
        <end position="48"/>
    </location>
</feature>
<organism evidence="5 6">
    <name type="scientific">Gnathostoma spinigerum</name>
    <dbReference type="NCBI Taxonomy" id="75299"/>
    <lineage>
        <taxon>Eukaryota</taxon>
        <taxon>Metazoa</taxon>
        <taxon>Ecdysozoa</taxon>
        <taxon>Nematoda</taxon>
        <taxon>Chromadorea</taxon>
        <taxon>Rhabditida</taxon>
        <taxon>Spirurina</taxon>
        <taxon>Gnathostomatomorpha</taxon>
        <taxon>Gnathostomatoidea</taxon>
        <taxon>Gnathostomatidae</taxon>
        <taxon>Gnathostoma</taxon>
    </lineage>
</organism>
<dbReference type="Pfam" id="PF07002">
    <property type="entry name" value="Copine"/>
    <property type="match status" value="1"/>
</dbReference>
<feature type="region of interest" description="Disordered" evidence="2">
    <location>
        <begin position="724"/>
        <end position="757"/>
    </location>
</feature>
<feature type="compositionally biased region" description="Basic and acidic residues" evidence="2">
    <location>
        <begin position="426"/>
        <end position="438"/>
    </location>
</feature>